<dbReference type="InterPro" id="IPR041679">
    <property type="entry name" value="DNA2/NAM7-like_C"/>
</dbReference>
<dbReference type="InterPro" id="IPR050534">
    <property type="entry name" value="Coronavir_polyprotein_1ab"/>
</dbReference>
<sequence length="125" mass="14087">RMPVPIGEFISARVYNRRLRSQNNITSMDCVAFIDVVKGVETASALSWKNPEEIHTICHLVRRYAQAGHDFCVIIPYDAQRAAIERQLKAENLSHDAIFNVNSFQGHEADYVVVSVVRTDAPGFL</sequence>
<name>A0AAD6Z3T1_9AGAR</name>
<dbReference type="PANTHER" id="PTHR43788">
    <property type="entry name" value="DNA2/NAM7 HELICASE FAMILY MEMBER"/>
    <property type="match status" value="1"/>
</dbReference>
<accession>A0AAD6Z3T1</accession>
<dbReference type="AlphaFoldDB" id="A0AAD6Z3T1"/>
<comment type="caution">
    <text evidence="6">The sequence shown here is derived from an EMBL/GenBank/DDBJ whole genome shotgun (WGS) entry which is preliminary data.</text>
</comment>
<evidence type="ECO:0000256" key="2">
    <source>
        <dbReference type="ARBA" id="ARBA00022801"/>
    </source>
</evidence>
<dbReference type="SUPFAM" id="SSF52540">
    <property type="entry name" value="P-loop containing nucleoside triphosphate hydrolases"/>
    <property type="match status" value="1"/>
</dbReference>
<dbReference type="InterPro" id="IPR027417">
    <property type="entry name" value="P-loop_NTPase"/>
</dbReference>
<feature type="non-terminal residue" evidence="6">
    <location>
        <position position="125"/>
    </location>
</feature>
<evidence type="ECO:0000259" key="5">
    <source>
        <dbReference type="Pfam" id="PF13087"/>
    </source>
</evidence>
<dbReference type="GO" id="GO:0016787">
    <property type="term" value="F:hydrolase activity"/>
    <property type="evidence" value="ECO:0007669"/>
    <property type="project" value="UniProtKB-KW"/>
</dbReference>
<dbReference type="Proteomes" id="UP001218218">
    <property type="component" value="Unassembled WGS sequence"/>
</dbReference>
<evidence type="ECO:0000256" key="1">
    <source>
        <dbReference type="ARBA" id="ARBA00022741"/>
    </source>
</evidence>
<keyword evidence="1" id="KW-0547">Nucleotide-binding</keyword>
<keyword evidence="2" id="KW-0378">Hydrolase</keyword>
<feature type="domain" description="DNA2/NAM7 helicase-like C-terminal" evidence="5">
    <location>
        <begin position="1"/>
        <end position="120"/>
    </location>
</feature>
<reference evidence="6" key="1">
    <citation type="submission" date="2023-03" db="EMBL/GenBank/DDBJ databases">
        <title>Massive genome expansion in bonnet fungi (Mycena s.s.) driven by repeated elements and novel gene families across ecological guilds.</title>
        <authorList>
            <consortium name="Lawrence Berkeley National Laboratory"/>
            <person name="Harder C.B."/>
            <person name="Miyauchi S."/>
            <person name="Viragh M."/>
            <person name="Kuo A."/>
            <person name="Thoen E."/>
            <person name="Andreopoulos B."/>
            <person name="Lu D."/>
            <person name="Skrede I."/>
            <person name="Drula E."/>
            <person name="Henrissat B."/>
            <person name="Morin E."/>
            <person name="Kohler A."/>
            <person name="Barry K."/>
            <person name="LaButti K."/>
            <person name="Morin E."/>
            <person name="Salamov A."/>
            <person name="Lipzen A."/>
            <person name="Mereny Z."/>
            <person name="Hegedus B."/>
            <person name="Baldrian P."/>
            <person name="Stursova M."/>
            <person name="Weitz H."/>
            <person name="Taylor A."/>
            <person name="Grigoriev I.V."/>
            <person name="Nagy L.G."/>
            <person name="Martin F."/>
            <person name="Kauserud H."/>
        </authorList>
    </citation>
    <scope>NUCLEOTIDE SEQUENCE</scope>
    <source>
        <strain evidence="6">CBHHK002</strain>
    </source>
</reference>
<evidence type="ECO:0000313" key="7">
    <source>
        <dbReference type="Proteomes" id="UP001218218"/>
    </source>
</evidence>
<dbReference type="Gene3D" id="3.40.50.300">
    <property type="entry name" value="P-loop containing nucleotide triphosphate hydrolases"/>
    <property type="match status" value="1"/>
</dbReference>
<dbReference type="EMBL" id="JARIHO010000097">
    <property type="protein sequence ID" value="KAJ7305407.1"/>
    <property type="molecule type" value="Genomic_DNA"/>
</dbReference>
<organism evidence="6 7">
    <name type="scientific">Mycena albidolilacea</name>
    <dbReference type="NCBI Taxonomy" id="1033008"/>
    <lineage>
        <taxon>Eukaryota</taxon>
        <taxon>Fungi</taxon>
        <taxon>Dikarya</taxon>
        <taxon>Basidiomycota</taxon>
        <taxon>Agaricomycotina</taxon>
        <taxon>Agaricomycetes</taxon>
        <taxon>Agaricomycetidae</taxon>
        <taxon>Agaricales</taxon>
        <taxon>Marasmiineae</taxon>
        <taxon>Mycenaceae</taxon>
        <taxon>Mycena</taxon>
    </lineage>
</organism>
<evidence type="ECO:0000256" key="3">
    <source>
        <dbReference type="ARBA" id="ARBA00022806"/>
    </source>
</evidence>
<keyword evidence="4" id="KW-0067">ATP-binding</keyword>
<evidence type="ECO:0000256" key="4">
    <source>
        <dbReference type="ARBA" id="ARBA00022840"/>
    </source>
</evidence>
<dbReference type="GO" id="GO:0043139">
    <property type="term" value="F:5'-3' DNA helicase activity"/>
    <property type="evidence" value="ECO:0007669"/>
    <property type="project" value="TreeGrafter"/>
</dbReference>
<proteinExistence type="predicted"/>
<keyword evidence="3" id="KW-0347">Helicase</keyword>
<dbReference type="PANTHER" id="PTHR43788:SF8">
    <property type="entry name" value="DNA-BINDING PROTEIN SMUBP-2"/>
    <property type="match status" value="1"/>
</dbReference>
<keyword evidence="7" id="KW-1185">Reference proteome</keyword>
<dbReference type="GO" id="GO:0005524">
    <property type="term" value="F:ATP binding"/>
    <property type="evidence" value="ECO:0007669"/>
    <property type="project" value="UniProtKB-KW"/>
</dbReference>
<protein>
    <submittedName>
        <fullName evidence="6">AAA domain-containing protein</fullName>
    </submittedName>
</protein>
<gene>
    <name evidence="6" type="ORF">DFH08DRAFT_721234</name>
</gene>
<evidence type="ECO:0000313" key="6">
    <source>
        <dbReference type="EMBL" id="KAJ7305407.1"/>
    </source>
</evidence>
<dbReference type="Pfam" id="PF13087">
    <property type="entry name" value="AAA_12"/>
    <property type="match status" value="1"/>
</dbReference>